<organism evidence="1 2">
    <name type="scientific">Phytophthora fragariaefolia</name>
    <dbReference type="NCBI Taxonomy" id="1490495"/>
    <lineage>
        <taxon>Eukaryota</taxon>
        <taxon>Sar</taxon>
        <taxon>Stramenopiles</taxon>
        <taxon>Oomycota</taxon>
        <taxon>Peronosporomycetes</taxon>
        <taxon>Peronosporales</taxon>
        <taxon>Peronosporaceae</taxon>
        <taxon>Phytophthora</taxon>
    </lineage>
</organism>
<accession>A0A9W6YK45</accession>
<evidence type="ECO:0000313" key="1">
    <source>
        <dbReference type="EMBL" id="GMF80335.1"/>
    </source>
</evidence>
<sequence length="194" mass="22614">MADLSDEDDLCRYSLVRQQLEKGHKISWQRLWKQMELTGKTQRQLQIRPKTLKRTYGTDLEQFPVRFTKLFGQPQPIRNNTVSNLDGMNVPRVVGTLFESVSRHQLHPRCSAPEFHTGELRCTDVTSILSPFQSLLERMYLLMLDLGSATLLLKWLLNRRLASASELKFNAIWFGWPCHISKPLLGFIHDWGKY</sequence>
<proteinExistence type="predicted"/>
<dbReference type="EMBL" id="BSXT01010504">
    <property type="protein sequence ID" value="GMF80335.1"/>
    <property type="molecule type" value="Genomic_DNA"/>
</dbReference>
<reference evidence="1" key="1">
    <citation type="submission" date="2023-04" db="EMBL/GenBank/DDBJ databases">
        <title>Phytophthora fragariaefolia NBRC 109709.</title>
        <authorList>
            <person name="Ichikawa N."/>
            <person name="Sato H."/>
            <person name="Tonouchi N."/>
        </authorList>
    </citation>
    <scope>NUCLEOTIDE SEQUENCE</scope>
    <source>
        <strain evidence="1">NBRC 109709</strain>
    </source>
</reference>
<evidence type="ECO:0000313" key="2">
    <source>
        <dbReference type="Proteomes" id="UP001165121"/>
    </source>
</evidence>
<comment type="caution">
    <text evidence="1">The sequence shown here is derived from an EMBL/GenBank/DDBJ whole genome shotgun (WGS) entry which is preliminary data.</text>
</comment>
<protein>
    <submittedName>
        <fullName evidence="1">Unnamed protein product</fullName>
    </submittedName>
</protein>
<dbReference type="OrthoDB" id="120627at2759"/>
<dbReference type="Proteomes" id="UP001165121">
    <property type="component" value="Unassembled WGS sequence"/>
</dbReference>
<name>A0A9W6YK45_9STRA</name>
<keyword evidence="2" id="KW-1185">Reference proteome</keyword>
<gene>
    <name evidence="1" type="ORF">Pfra01_002863200</name>
</gene>
<dbReference type="AlphaFoldDB" id="A0A9W6YK45"/>